<feature type="transmembrane region" description="Helical" evidence="3">
    <location>
        <begin position="118"/>
        <end position="135"/>
    </location>
</feature>
<dbReference type="AlphaFoldDB" id="A0A914WRW1"/>
<dbReference type="InterPro" id="IPR039672">
    <property type="entry name" value="MFS_2"/>
</dbReference>
<keyword evidence="3" id="KW-1133">Transmembrane helix</keyword>
<evidence type="ECO:0000256" key="3">
    <source>
        <dbReference type="SAM" id="Phobius"/>
    </source>
</evidence>
<name>A0A914WRW1_9BILA</name>
<feature type="transmembrane region" description="Helical" evidence="3">
    <location>
        <begin position="185"/>
        <end position="202"/>
    </location>
</feature>
<keyword evidence="3" id="KW-0812">Transmembrane</keyword>
<reference evidence="5" key="1">
    <citation type="submission" date="2022-11" db="UniProtKB">
        <authorList>
            <consortium name="WormBaseParasite"/>
        </authorList>
    </citation>
    <scope>IDENTIFICATION</scope>
</reference>
<sequence length="301" mass="33803">MDRRSRRLSSEPSFPVTSSTQRIYNAGLRRFEESGTFSSSDSIMSTTESSAFAEENENGPASISAPPHAINNNDSHDIDAPLDDSVVVIRGDGRRDSDPDETSDISCMRMMSYGVGHFYNDLCASMWFTYLLMFMEKVLKFQSYRAGMLMLIGQVTDAICTPLVGIASDKSTLPRFMRSMGRRKAWHLIGTICVTVSFPFIFNKCLVWNKAQSSEWWSEWVMFAWFVPFIMIFQFGWAAVQISHLALIPELSKVDSSRTTMNSLRYAFTVLANVAVFGLLALFLSSASTEVVEPADLPSFR</sequence>
<feature type="transmembrane region" description="Helical" evidence="3">
    <location>
        <begin position="222"/>
        <end position="243"/>
    </location>
</feature>
<dbReference type="Proteomes" id="UP000887566">
    <property type="component" value="Unplaced"/>
</dbReference>
<dbReference type="GO" id="GO:0008643">
    <property type="term" value="P:carbohydrate transport"/>
    <property type="evidence" value="ECO:0007669"/>
    <property type="project" value="InterPro"/>
</dbReference>
<feature type="transmembrane region" description="Helical" evidence="3">
    <location>
        <begin position="147"/>
        <end position="165"/>
    </location>
</feature>
<evidence type="ECO:0000313" key="5">
    <source>
        <dbReference type="WBParaSite" id="PSAMB.scaffold5047size12796.g25800.t1"/>
    </source>
</evidence>
<evidence type="ECO:0000256" key="1">
    <source>
        <dbReference type="ARBA" id="ARBA00008335"/>
    </source>
</evidence>
<proteinExistence type="inferred from homology"/>
<dbReference type="SUPFAM" id="SSF103473">
    <property type="entry name" value="MFS general substrate transporter"/>
    <property type="match status" value="1"/>
</dbReference>
<keyword evidence="3" id="KW-0472">Membrane</keyword>
<feature type="compositionally biased region" description="Polar residues" evidence="2">
    <location>
        <begin position="10"/>
        <end position="22"/>
    </location>
</feature>
<keyword evidence="4" id="KW-1185">Reference proteome</keyword>
<evidence type="ECO:0000313" key="4">
    <source>
        <dbReference type="Proteomes" id="UP000887566"/>
    </source>
</evidence>
<dbReference type="WBParaSite" id="PSAMB.scaffold5047size12796.g25800.t1">
    <property type="protein sequence ID" value="PSAMB.scaffold5047size12796.g25800.t1"/>
    <property type="gene ID" value="PSAMB.scaffold5047size12796.g25800"/>
</dbReference>
<organism evidence="4 5">
    <name type="scientific">Plectus sambesii</name>
    <dbReference type="NCBI Taxonomy" id="2011161"/>
    <lineage>
        <taxon>Eukaryota</taxon>
        <taxon>Metazoa</taxon>
        <taxon>Ecdysozoa</taxon>
        <taxon>Nematoda</taxon>
        <taxon>Chromadorea</taxon>
        <taxon>Plectida</taxon>
        <taxon>Plectina</taxon>
        <taxon>Plectoidea</taxon>
        <taxon>Plectidae</taxon>
        <taxon>Plectus</taxon>
    </lineage>
</organism>
<dbReference type="Gene3D" id="1.20.1250.20">
    <property type="entry name" value="MFS general substrate transporter like domains"/>
    <property type="match status" value="1"/>
</dbReference>
<evidence type="ECO:0000256" key="2">
    <source>
        <dbReference type="SAM" id="MobiDB-lite"/>
    </source>
</evidence>
<dbReference type="GO" id="GO:0015293">
    <property type="term" value="F:symporter activity"/>
    <property type="evidence" value="ECO:0007669"/>
    <property type="project" value="InterPro"/>
</dbReference>
<dbReference type="FunFam" id="1.20.1250.20:FF:000431">
    <property type="entry name" value="Predicted protein"/>
    <property type="match status" value="1"/>
</dbReference>
<feature type="region of interest" description="Disordered" evidence="2">
    <location>
        <begin position="34"/>
        <end position="80"/>
    </location>
</feature>
<feature type="transmembrane region" description="Helical" evidence="3">
    <location>
        <begin position="264"/>
        <end position="284"/>
    </location>
</feature>
<dbReference type="Pfam" id="PF13347">
    <property type="entry name" value="MFS_2"/>
    <property type="match status" value="1"/>
</dbReference>
<protein>
    <submittedName>
        <fullName evidence="5">Uncharacterized protein</fullName>
    </submittedName>
</protein>
<dbReference type="InterPro" id="IPR036259">
    <property type="entry name" value="MFS_trans_sf"/>
</dbReference>
<feature type="compositionally biased region" description="Low complexity" evidence="2">
    <location>
        <begin position="34"/>
        <end position="50"/>
    </location>
</feature>
<comment type="similarity">
    <text evidence="1">Belongs to the major facilitator superfamily.</text>
</comment>
<accession>A0A914WRW1</accession>
<feature type="region of interest" description="Disordered" evidence="2">
    <location>
        <begin position="1"/>
        <end position="22"/>
    </location>
</feature>
<dbReference type="GO" id="GO:0005886">
    <property type="term" value="C:plasma membrane"/>
    <property type="evidence" value="ECO:0007669"/>
    <property type="project" value="TreeGrafter"/>
</dbReference>
<dbReference type="PANTHER" id="PTHR11328:SF28">
    <property type="entry name" value="MAJOR FACILITATOR SUPERFAMILY DOMAIN-CONTAINING PROTEIN 12"/>
    <property type="match status" value="1"/>
</dbReference>
<dbReference type="PANTHER" id="PTHR11328">
    <property type="entry name" value="MAJOR FACILITATOR SUPERFAMILY DOMAIN-CONTAINING PROTEIN"/>
    <property type="match status" value="1"/>
</dbReference>